<dbReference type="PANTHER" id="PTHR48086">
    <property type="entry name" value="SODIUM/PROLINE SYMPORTER-RELATED"/>
    <property type="match status" value="1"/>
</dbReference>
<feature type="transmembrane region" description="Helical" evidence="8">
    <location>
        <begin position="187"/>
        <end position="210"/>
    </location>
</feature>
<feature type="transmembrane region" description="Helical" evidence="8">
    <location>
        <begin position="381"/>
        <end position="400"/>
    </location>
</feature>
<feature type="transmembrane region" description="Helical" evidence="8">
    <location>
        <begin position="72"/>
        <end position="91"/>
    </location>
</feature>
<evidence type="ECO:0000256" key="4">
    <source>
        <dbReference type="ARBA" id="ARBA00022692"/>
    </source>
</evidence>
<name>A0A5E4YYM7_9BURK</name>
<comment type="subcellular location">
    <subcellularLocation>
        <location evidence="1">Membrane</location>
        <topology evidence="1">Multi-pass membrane protein</topology>
    </subcellularLocation>
</comment>
<keyword evidence="3" id="KW-0813">Transport</keyword>
<feature type="transmembrane region" description="Helical" evidence="8">
    <location>
        <begin position="407"/>
        <end position="424"/>
    </location>
</feature>
<gene>
    <name evidence="9" type="ORF">PPN31114_04899</name>
</gene>
<evidence type="ECO:0000256" key="7">
    <source>
        <dbReference type="RuleBase" id="RU362091"/>
    </source>
</evidence>
<dbReference type="Pfam" id="PF00474">
    <property type="entry name" value="SSF"/>
    <property type="match status" value="1"/>
</dbReference>
<dbReference type="Gene3D" id="1.20.1730.10">
    <property type="entry name" value="Sodium/glucose cotransporter"/>
    <property type="match status" value="1"/>
</dbReference>
<reference evidence="9 10" key="1">
    <citation type="submission" date="2019-08" db="EMBL/GenBank/DDBJ databases">
        <authorList>
            <person name="Peeters C."/>
        </authorList>
    </citation>
    <scope>NUCLEOTIDE SEQUENCE [LARGE SCALE GENOMIC DNA]</scope>
    <source>
        <strain evidence="9 10">LMG 31114</strain>
    </source>
</reference>
<dbReference type="Proteomes" id="UP000366945">
    <property type="component" value="Unassembled WGS sequence"/>
</dbReference>
<organism evidence="9 10">
    <name type="scientific">Pandoraea pneumonica</name>
    <dbReference type="NCBI Taxonomy" id="2508299"/>
    <lineage>
        <taxon>Bacteria</taxon>
        <taxon>Pseudomonadati</taxon>
        <taxon>Pseudomonadota</taxon>
        <taxon>Betaproteobacteria</taxon>
        <taxon>Burkholderiales</taxon>
        <taxon>Burkholderiaceae</taxon>
        <taxon>Pandoraea</taxon>
    </lineage>
</organism>
<feature type="transmembrane region" description="Helical" evidence="8">
    <location>
        <begin position="353"/>
        <end position="375"/>
    </location>
</feature>
<sequence length="462" mass="49921">MATMVFLGFIVLSLYLALSSRKGGAPQSTHDFFVASRQFGAFLVFFLAAGEIYSVATMVGFAGGIYAKGPTYGIWFMGYILLAYPLGYFLAPKIWEAGKRFNAITMPDLFKGYYQSRGVELVVALSSILFLLPMAQLQFTGLIAAFNGLGWRLQPLNLVLIAAVMAFTYIAISGVRSSAYVAVLKDVLMVVAIVVTGLAVAGEVGVAKVFHVASEHVSNQMTAEQLRFSMSTILFQSLGFYMMPISVQFIYTAKSADTIRRTQVAMPLYMLMYPFLVLASYYALTRSEPLGSANEAFFVAAIHLLPSWLLGVVTAAAALSGLLVLTGMCLAIGSIVTRNLLPNLPENRQKAGSKGVIIVYLVVSILMTLTAPNLMLTLINTTYYGVTQFLPGILVILFSLRVRPGAVVMGILTGQIMAIILYVLKVDLGGINLGLPCLVANVVVMWALNQLRTPNTLGAATR</sequence>
<dbReference type="GO" id="GO:0022857">
    <property type="term" value="F:transmembrane transporter activity"/>
    <property type="evidence" value="ECO:0007669"/>
    <property type="project" value="InterPro"/>
</dbReference>
<dbReference type="EMBL" id="CABPSK010000006">
    <property type="protein sequence ID" value="VVE54051.1"/>
    <property type="molecule type" value="Genomic_DNA"/>
</dbReference>
<evidence type="ECO:0000256" key="8">
    <source>
        <dbReference type="SAM" id="Phobius"/>
    </source>
</evidence>
<dbReference type="PANTHER" id="PTHR48086:SF8">
    <property type="entry name" value="MONOCARBOXYLIC ACID PERMEASE"/>
    <property type="match status" value="1"/>
</dbReference>
<dbReference type="InterPro" id="IPR001734">
    <property type="entry name" value="Na/solute_symporter"/>
</dbReference>
<feature type="transmembrane region" description="Helical" evidence="8">
    <location>
        <begin position="264"/>
        <end position="284"/>
    </location>
</feature>
<keyword evidence="10" id="KW-1185">Reference proteome</keyword>
<feature type="transmembrane region" description="Helical" evidence="8">
    <location>
        <begin position="121"/>
        <end position="144"/>
    </location>
</feature>
<evidence type="ECO:0000313" key="10">
    <source>
        <dbReference type="Proteomes" id="UP000366945"/>
    </source>
</evidence>
<dbReference type="AlphaFoldDB" id="A0A5E4YYM7"/>
<protein>
    <submittedName>
        <fullName evidence="9">Sodium:solute symporter</fullName>
    </submittedName>
</protein>
<keyword evidence="4 8" id="KW-0812">Transmembrane</keyword>
<dbReference type="RefSeq" id="WP_150682091.1">
    <property type="nucleotide sequence ID" value="NZ_CABPSK010000006.1"/>
</dbReference>
<evidence type="ECO:0000256" key="5">
    <source>
        <dbReference type="ARBA" id="ARBA00022989"/>
    </source>
</evidence>
<proteinExistence type="inferred from homology"/>
<feature type="transmembrane region" description="Helical" evidence="8">
    <location>
        <begin position="156"/>
        <end position="175"/>
    </location>
</feature>
<evidence type="ECO:0000256" key="3">
    <source>
        <dbReference type="ARBA" id="ARBA00022448"/>
    </source>
</evidence>
<keyword evidence="5 8" id="KW-1133">Transmembrane helix</keyword>
<evidence type="ECO:0000256" key="1">
    <source>
        <dbReference type="ARBA" id="ARBA00004141"/>
    </source>
</evidence>
<accession>A0A5E4YYM7</accession>
<feature type="transmembrane region" description="Helical" evidence="8">
    <location>
        <begin position="231"/>
        <end position="252"/>
    </location>
</feature>
<dbReference type="PROSITE" id="PS50283">
    <property type="entry name" value="NA_SOLUT_SYMP_3"/>
    <property type="match status" value="1"/>
</dbReference>
<evidence type="ECO:0000313" key="9">
    <source>
        <dbReference type="EMBL" id="VVE54051.1"/>
    </source>
</evidence>
<dbReference type="CDD" id="cd10322">
    <property type="entry name" value="SLC5sbd"/>
    <property type="match status" value="1"/>
</dbReference>
<dbReference type="GO" id="GO:0005886">
    <property type="term" value="C:plasma membrane"/>
    <property type="evidence" value="ECO:0007669"/>
    <property type="project" value="TreeGrafter"/>
</dbReference>
<feature type="transmembrane region" description="Helical" evidence="8">
    <location>
        <begin position="430"/>
        <end position="448"/>
    </location>
</feature>
<dbReference type="InterPro" id="IPR038377">
    <property type="entry name" value="Na/Glc_symporter_sf"/>
</dbReference>
<comment type="similarity">
    <text evidence="2 7">Belongs to the sodium:solute symporter (SSF) (TC 2.A.21) family.</text>
</comment>
<dbReference type="InterPro" id="IPR050277">
    <property type="entry name" value="Sodium:Solute_Symporter"/>
</dbReference>
<evidence type="ECO:0000256" key="2">
    <source>
        <dbReference type="ARBA" id="ARBA00006434"/>
    </source>
</evidence>
<keyword evidence="6 8" id="KW-0472">Membrane</keyword>
<evidence type="ECO:0000256" key="6">
    <source>
        <dbReference type="ARBA" id="ARBA00023136"/>
    </source>
</evidence>
<feature type="transmembrane region" description="Helical" evidence="8">
    <location>
        <begin position="322"/>
        <end position="341"/>
    </location>
</feature>
<dbReference type="GeneID" id="300406877"/>
<dbReference type="OrthoDB" id="8951256at2"/>
<feature type="transmembrane region" description="Helical" evidence="8">
    <location>
        <begin position="39"/>
        <end position="65"/>
    </location>
</feature>